<evidence type="ECO:0000313" key="1">
    <source>
        <dbReference type="EMBL" id="ERH17041.1"/>
    </source>
</evidence>
<sequence>MYHRALVGGQGAGLFKAIYAAKPKQQRALLKIFYPRGRQGVAFAARRAGAQAGLGA</sequence>
<accession>U1Q3A6</accession>
<organism evidence="1 2">
    <name type="scientific">Actinomyces graevenitzii F0530</name>
    <dbReference type="NCBI Taxonomy" id="1321817"/>
    <lineage>
        <taxon>Bacteria</taxon>
        <taxon>Bacillati</taxon>
        <taxon>Actinomycetota</taxon>
        <taxon>Actinomycetes</taxon>
        <taxon>Actinomycetales</taxon>
        <taxon>Actinomycetaceae</taxon>
        <taxon>Actinomyces</taxon>
    </lineage>
</organism>
<evidence type="ECO:0000313" key="2">
    <source>
        <dbReference type="Proteomes" id="UP000016481"/>
    </source>
</evidence>
<comment type="caution">
    <text evidence="1">The sequence shown here is derived from an EMBL/GenBank/DDBJ whole genome shotgun (WGS) entry which is preliminary data.</text>
</comment>
<dbReference type="EMBL" id="AWSC01000024">
    <property type="protein sequence ID" value="ERH17041.1"/>
    <property type="molecule type" value="Genomic_DNA"/>
</dbReference>
<dbReference type="Proteomes" id="UP000016481">
    <property type="component" value="Unassembled WGS sequence"/>
</dbReference>
<dbReference type="AlphaFoldDB" id="U1Q3A6"/>
<name>U1Q3A6_9ACTO</name>
<dbReference type="HOGENOM" id="CLU_3003579_0_0_11"/>
<reference evidence="1 2" key="1">
    <citation type="submission" date="2013-08" db="EMBL/GenBank/DDBJ databases">
        <authorList>
            <person name="Weinstock G."/>
            <person name="Sodergren E."/>
            <person name="Wylie T."/>
            <person name="Fulton L."/>
            <person name="Fulton R."/>
            <person name="Fronick C."/>
            <person name="O'Laughlin M."/>
            <person name="Godfrey J."/>
            <person name="Miner T."/>
            <person name="Herter B."/>
            <person name="Appelbaum E."/>
            <person name="Cordes M."/>
            <person name="Lek S."/>
            <person name="Wollam A."/>
            <person name="Pepin K.H."/>
            <person name="Palsikar V.B."/>
            <person name="Mitreva M."/>
            <person name="Wilson R.K."/>
        </authorList>
    </citation>
    <scope>NUCLEOTIDE SEQUENCE [LARGE SCALE GENOMIC DNA]</scope>
    <source>
        <strain evidence="1 2">F0530</strain>
    </source>
</reference>
<proteinExistence type="predicted"/>
<gene>
    <name evidence="1" type="ORF">HMPREF1978_00813</name>
</gene>
<protein>
    <submittedName>
        <fullName evidence="1">Uncharacterized protein</fullName>
    </submittedName>
</protein>